<evidence type="ECO:0000313" key="1">
    <source>
        <dbReference type="EMBL" id="MBA9003386.1"/>
    </source>
</evidence>
<dbReference type="CDD" id="cd02440">
    <property type="entry name" value="AdoMet_MTases"/>
    <property type="match status" value="1"/>
</dbReference>
<dbReference type="Pfam" id="PF13489">
    <property type="entry name" value="Methyltransf_23"/>
    <property type="match status" value="1"/>
</dbReference>
<evidence type="ECO:0000313" key="2">
    <source>
        <dbReference type="Proteomes" id="UP000539313"/>
    </source>
</evidence>
<dbReference type="Proteomes" id="UP000539313">
    <property type="component" value="Unassembled WGS sequence"/>
</dbReference>
<organism evidence="1 2">
    <name type="scientific">Thermomonospora cellulosilytica</name>
    <dbReference type="NCBI Taxonomy" id="1411118"/>
    <lineage>
        <taxon>Bacteria</taxon>
        <taxon>Bacillati</taxon>
        <taxon>Actinomycetota</taxon>
        <taxon>Actinomycetes</taxon>
        <taxon>Streptosporangiales</taxon>
        <taxon>Thermomonosporaceae</taxon>
        <taxon>Thermomonospora</taxon>
    </lineage>
</organism>
<gene>
    <name evidence="1" type="ORF">HNR21_002268</name>
</gene>
<accession>A0A7W3MWX7</accession>
<name>A0A7W3MWX7_9ACTN</name>
<dbReference type="EMBL" id="JACJII010000001">
    <property type="protein sequence ID" value="MBA9003386.1"/>
    <property type="molecule type" value="Genomic_DNA"/>
</dbReference>
<dbReference type="InterPro" id="IPR029063">
    <property type="entry name" value="SAM-dependent_MTases_sf"/>
</dbReference>
<dbReference type="PANTHER" id="PTHR43591">
    <property type="entry name" value="METHYLTRANSFERASE"/>
    <property type="match status" value="1"/>
</dbReference>
<sequence>MSPTTAKVHGQRSSASPHLDRLVDFAEPVPTDECLDLGCGNGPLPAALEPLVRRVTAVDAARSAARVAAGAPAPQAAPVPPPAPVPPAELTPGGRMPTVVFDPARYRGGDGTSTVCTDAAALPYRDGTFTLVTSRFALRRLGDPARALREMVRVCRPGGRVVVAEVVRPSYDAPARDRLERLRDPAHPGLPALDDLARLLTEAGARVRRLDRINVERPLDQWLADATDPAIAEGIRQALIDELDGGPRTGARPRVIGGELWYTDTWAHLAAEPHRP</sequence>
<proteinExistence type="predicted"/>
<reference evidence="1 2" key="1">
    <citation type="submission" date="2020-08" db="EMBL/GenBank/DDBJ databases">
        <title>Sequencing the genomes of 1000 actinobacteria strains.</title>
        <authorList>
            <person name="Klenk H.-P."/>
        </authorList>
    </citation>
    <scope>NUCLEOTIDE SEQUENCE [LARGE SCALE GENOMIC DNA]</scope>
    <source>
        <strain evidence="1 2">DSM 45823</strain>
    </source>
</reference>
<dbReference type="PANTHER" id="PTHR43591:SF24">
    <property type="entry name" value="2-METHOXY-6-POLYPRENYL-1,4-BENZOQUINOL METHYLASE, MITOCHONDRIAL"/>
    <property type="match status" value="1"/>
</dbReference>
<dbReference type="RefSeq" id="WP_182705152.1">
    <property type="nucleotide sequence ID" value="NZ_JACJII010000001.1"/>
</dbReference>
<dbReference type="GO" id="GO:0032259">
    <property type="term" value="P:methylation"/>
    <property type="evidence" value="ECO:0007669"/>
    <property type="project" value="UniProtKB-KW"/>
</dbReference>
<comment type="caution">
    <text evidence="1">The sequence shown here is derived from an EMBL/GenBank/DDBJ whole genome shotgun (WGS) entry which is preliminary data.</text>
</comment>
<dbReference type="AlphaFoldDB" id="A0A7W3MWX7"/>
<dbReference type="SUPFAM" id="SSF53335">
    <property type="entry name" value="S-adenosyl-L-methionine-dependent methyltransferases"/>
    <property type="match status" value="1"/>
</dbReference>
<keyword evidence="1" id="KW-0808">Transferase</keyword>
<dbReference type="GO" id="GO:0008168">
    <property type="term" value="F:methyltransferase activity"/>
    <property type="evidence" value="ECO:0007669"/>
    <property type="project" value="UniProtKB-KW"/>
</dbReference>
<dbReference type="Gene3D" id="3.40.50.150">
    <property type="entry name" value="Vaccinia Virus protein VP39"/>
    <property type="match status" value="1"/>
</dbReference>
<protein>
    <submittedName>
        <fullName evidence="1">Ubiquinone/menaquinone biosynthesis C-methylase UbiE</fullName>
    </submittedName>
</protein>
<keyword evidence="1" id="KW-0830">Ubiquinone</keyword>
<keyword evidence="1" id="KW-0489">Methyltransferase</keyword>
<keyword evidence="2" id="KW-1185">Reference proteome</keyword>